<feature type="binding site" evidence="15">
    <location>
        <position position="712"/>
    </location>
    <ligand>
        <name>Mg(2+)</name>
        <dbReference type="ChEBI" id="CHEBI:18420"/>
    </ligand>
</feature>
<feature type="binding site" evidence="14">
    <location>
        <position position="1320"/>
    </location>
    <ligand>
        <name>ATP</name>
        <dbReference type="ChEBI" id="CHEBI:30616"/>
    </ligand>
</feature>
<keyword evidence="7 15" id="KW-0460">Magnesium</keyword>
<evidence type="ECO:0000256" key="10">
    <source>
        <dbReference type="ARBA" id="ARBA00023136"/>
    </source>
</evidence>
<keyword evidence="3 16" id="KW-0812">Transmembrane</keyword>
<evidence type="ECO:0000256" key="17">
    <source>
        <dbReference type="SAM" id="MobiDB-lite"/>
    </source>
</evidence>
<evidence type="ECO:0000313" key="21">
    <source>
        <dbReference type="Proteomes" id="UP000007129"/>
    </source>
</evidence>
<feature type="binding site" evidence="14">
    <location>
        <position position="713"/>
    </location>
    <ligand>
        <name>ATP</name>
        <dbReference type="ChEBI" id="CHEBI:30616"/>
    </ligand>
</feature>
<feature type="compositionally biased region" description="Basic and acidic residues" evidence="17">
    <location>
        <begin position="82"/>
        <end position="94"/>
    </location>
</feature>
<feature type="active site" description="4-aspartylphosphate intermediate" evidence="13">
    <location>
        <position position="712"/>
    </location>
</feature>
<evidence type="ECO:0000256" key="11">
    <source>
        <dbReference type="ARBA" id="ARBA00034036"/>
    </source>
</evidence>
<dbReference type="GO" id="GO:0140326">
    <property type="term" value="F:ATPase-coupled intramembrane lipid transporter activity"/>
    <property type="evidence" value="ECO:0007669"/>
    <property type="project" value="UniProtKB-EC"/>
</dbReference>
<dbReference type="FunCoup" id="K2RQ02">
    <property type="interactions" value="27"/>
</dbReference>
<evidence type="ECO:0000256" key="12">
    <source>
        <dbReference type="ARBA" id="ARBA00049128"/>
    </source>
</evidence>
<feature type="transmembrane region" description="Helical" evidence="16">
    <location>
        <begin position="1518"/>
        <end position="1542"/>
    </location>
</feature>
<feature type="transmembrane region" description="Helical" evidence="16">
    <location>
        <begin position="643"/>
        <end position="667"/>
    </location>
</feature>
<feature type="binding site" evidence="14">
    <location>
        <position position="915"/>
    </location>
    <ligand>
        <name>ATP</name>
        <dbReference type="ChEBI" id="CHEBI:30616"/>
    </ligand>
</feature>
<comment type="cofactor">
    <cofactor evidence="15">
        <name>Mg(2+)</name>
        <dbReference type="ChEBI" id="CHEBI:18420"/>
    </cofactor>
</comment>
<dbReference type="NCBIfam" id="TIGR01494">
    <property type="entry name" value="ATPase_P-type"/>
    <property type="match status" value="1"/>
</dbReference>
<dbReference type="GO" id="GO:0000287">
    <property type="term" value="F:magnesium ion binding"/>
    <property type="evidence" value="ECO:0007669"/>
    <property type="project" value="UniProtKB-UniRule"/>
</dbReference>
<feature type="binding site" evidence="14">
    <location>
        <position position="1121"/>
    </location>
    <ligand>
        <name>ATP</name>
        <dbReference type="ChEBI" id="CHEBI:30616"/>
    </ligand>
</feature>
<feature type="binding site" evidence="14">
    <location>
        <position position="1319"/>
    </location>
    <ligand>
        <name>ATP</name>
        <dbReference type="ChEBI" id="CHEBI:30616"/>
    </ligand>
</feature>
<feature type="transmembrane region" description="Helical" evidence="16">
    <location>
        <begin position="1456"/>
        <end position="1477"/>
    </location>
</feature>
<feature type="compositionally biased region" description="Low complexity" evidence="17">
    <location>
        <begin position="129"/>
        <end position="188"/>
    </location>
</feature>
<name>K2RQ02_MACPH</name>
<dbReference type="NCBIfam" id="TIGR01652">
    <property type="entry name" value="ATPase-Plipid"/>
    <property type="match status" value="2"/>
</dbReference>
<dbReference type="GO" id="GO:0032456">
    <property type="term" value="P:endocytic recycling"/>
    <property type="evidence" value="ECO:0007669"/>
    <property type="project" value="TreeGrafter"/>
</dbReference>
<dbReference type="SUPFAM" id="SSF81665">
    <property type="entry name" value="Calcium ATPase, transmembrane domain M"/>
    <property type="match status" value="1"/>
</dbReference>
<evidence type="ECO:0000256" key="3">
    <source>
        <dbReference type="ARBA" id="ARBA00022692"/>
    </source>
</evidence>
<feature type="compositionally biased region" description="Low complexity" evidence="17">
    <location>
        <begin position="782"/>
        <end position="795"/>
    </location>
</feature>
<dbReference type="FunFam" id="3.40.1110.10:FF:000090">
    <property type="entry name" value="Phospholipid-transporting ATPase"/>
    <property type="match status" value="1"/>
</dbReference>
<feature type="transmembrane region" description="Helical" evidence="16">
    <location>
        <begin position="1565"/>
        <end position="1585"/>
    </location>
</feature>
<evidence type="ECO:0000256" key="4">
    <source>
        <dbReference type="ARBA" id="ARBA00022723"/>
    </source>
</evidence>
<keyword evidence="9 16" id="KW-1133">Transmembrane helix</keyword>
<comment type="similarity">
    <text evidence="2 16">Belongs to the cation transport ATPase (P-type) (TC 3.A.3) family. Type IV subfamily.</text>
</comment>
<organism evidence="20 21">
    <name type="scientific">Macrophomina phaseolina (strain MS6)</name>
    <name type="common">Charcoal rot fungus</name>
    <dbReference type="NCBI Taxonomy" id="1126212"/>
    <lineage>
        <taxon>Eukaryota</taxon>
        <taxon>Fungi</taxon>
        <taxon>Dikarya</taxon>
        <taxon>Ascomycota</taxon>
        <taxon>Pezizomycotina</taxon>
        <taxon>Dothideomycetes</taxon>
        <taxon>Dothideomycetes incertae sedis</taxon>
        <taxon>Botryosphaeriales</taxon>
        <taxon>Botryosphaeriaceae</taxon>
        <taxon>Macrophomina</taxon>
    </lineage>
</organism>
<dbReference type="InterPro" id="IPR001757">
    <property type="entry name" value="P_typ_ATPase"/>
</dbReference>
<feature type="compositionally biased region" description="Low complexity" evidence="17">
    <location>
        <begin position="207"/>
        <end position="222"/>
    </location>
</feature>
<evidence type="ECO:0000256" key="9">
    <source>
        <dbReference type="ARBA" id="ARBA00022989"/>
    </source>
</evidence>
<keyword evidence="5 14" id="KW-0547">Nucleotide-binding</keyword>
<comment type="subcellular location">
    <subcellularLocation>
        <location evidence="1 16">Membrane</location>
        <topology evidence="1 16">Multi-pass membrane protein</topology>
    </subcellularLocation>
</comment>
<feature type="compositionally biased region" description="Basic and acidic residues" evidence="17">
    <location>
        <begin position="9"/>
        <end position="25"/>
    </location>
</feature>
<dbReference type="InterPro" id="IPR018303">
    <property type="entry name" value="ATPase_P-typ_P_site"/>
</dbReference>
<feature type="compositionally biased region" description="Polar residues" evidence="17">
    <location>
        <begin position="58"/>
        <end position="76"/>
    </location>
</feature>
<dbReference type="HOGENOM" id="CLU_000846_5_0_1"/>
<dbReference type="SUPFAM" id="SSF81653">
    <property type="entry name" value="Calcium ATPase, transduction domain A"/>
    <property type="match status" value="1"/>
</dbReference>
<dbReference type="Pfam" id="PF13246">
    <property type="entry name" value="Cation_ATPase"/>
    <property type="match status" value="1"/>
</dbReference>
<dbReference type="GO" id="GO:0005802">
    <property type="term" value="C:trans-Golgi network"/>
    <property type="evidence" value="ECO:0007669"/>
    <property type="project" value="TreeGrafter"/>
</dbReference>
<dbReference type="InterPro" id="IPR008250">
    <property type="entry name" value="ATPase_P-typ_transduc_dom_A_sf"/>
</dbReference>
<evidence type="ECO:0000256" key="6">
    <source>
        <dbReference type="ARBA" id="ARBA00022840"/>
    </source>
</evidence>
<dbReference type="InterPro" id="IPR032630">
    <property type="entry name" value="P_typ_ATPase_c"/>
</dbReference>
<feature type="region of interest" description="Disordered" evidence="17">
    <location>
        <begin position="746"/>
        <end position="812"/>
    </location>
</feature>
<dbReference type="Gene3D" id="2.70.150.10">
    <property type="entry name" value="Calcium-transporting ATPase, cytoplasmic transduction domain A"/>
    <property type="match status" value="1"/>
</dbReference>
<protein>
    <recommendedName>
        <fullName evidence="16">Phospholipid-transporting ATPase</fullName>
        <ecNumber evidence="16">7.6.2.1</ecNumber>
    </recommendedName>
</protein>
<evidence type="ECO:0000313" key="20">
    <source>
        <dbReference type="EMBL" id="EKG16838.1"/>
    </source>
</evidence>
<feature type="region of interest" description="Disordered" evidence="17">
    <location>
        <begin position="978"/>
        <end position="1015"/>
    </location>
</feature>
<proteinExistence type="inferred from homology"/>
<keyword evidence="8 16" id="KW-1278">Translocase</keyword>
<feature type="region of interest" description="Disordered" evidence="17">
    <location>
        <begin position="1"/>
        <end position="248"/>
    </location>
</feature>
<reference evidence="20 21" key="1">
    <citation type="journal article" date="2012" name="BMC Genomics">
        <title>Tools to kill: Genome of one of the most destructive plant pathogenic fungi Macrophomina phaseolina.</title>
        <authorList>
            <person name="Islam M.S."/>
            <person name="Haque M.S."/>
            <person name="Islam M.M."/>
            <person name="Emdad E.M."/>
            <person name="Halim A."/>
            <person name="Hossen Q.M.M."/>
            <person name="Hossain M.Z."/>
            <person name="Ahmed B."/>
            <person name="Rahim S."/>
            <person name="Rahman M.S."/>
            <person name="Alam M.M."/>
            <person name="Hou S."/>
            <person name="Wan X."/>
            <person name="Saito J.A."/>
            <person name="Alam M."/>
        </authorList>
    </citation>
    <scope>NUCLEOTIDE SEQUENCE [LARGE SCALE GENOMIC DNA]</scope>
    <source>
        <strain evidence="20 21">MS6</strain>
    </source>
</reference>
<keyword evidence="10 16" id="KW-0472">Membrane</keyword>
<dbReference type="Gene3D" id="3.40.1110.10">
    <property type="entry name" value="Calcium-transporting ATPase, cytoplasmic domain N"/>
    <property type="match status" value="2"/>
</dbReference>
<dbReference type="InterPro" id="IPR023299">
    <property type="entry name" value="ATPase_P-typ_cyto_dom_N"/>
</dbReference>
<feature type="transmembrane region" description="Helical" evidence="16">
    <location>
        <begin position="1489"/>
        <end position="1506"/>
    </location>
</feature>
<feature type="binding site" evidence="14">
    <location>
        <position position="712"/>
    </location>
    <ligand>
        <name>ATP</name>
        <dbReference type="ChEBI" id="CHEBI:30616"/>
    </ligand>
</feature>
<dbReference type="EC" id="7.6.2.1" evidence="16"/>
<dbReference type="STRING" id="1126212.K2RQ02"/>
<gene>
    <name evidence="20" type="ORF">MPH_05941</name>
</gene>
<dbReference type="GO" id="GO:0005524">
    <property type="term" value="F:ATP binding"/>
    <property type="evidence" value="ECO:0007669"/>
    <property type="project" value="UniProtKB-UniRule"/>
</dbReference>
<dbReference type="FunFam" id="3.40.50.1000:FF:000172">
    <property type="entry name" value="Phospholipid-transporting ATPase"/>
    <property type="match status" value="1"/>
</dbReference>
<feature type="binding site" evidence="14">
    <location>
        <position position="1295"/>
    </location>
    <ligand>
        <name>ATP</name>
        <dbReference type="ChEBI" id="CHEBI:30616"/>
    </ligand>
</feature>
<feature type="binding site" evidence="14">
    <location>
        <position position="714"/>
    </location>
    <ligand>
        <name>ATP</name>
        <dbReference type="ChEBI" id="CHEBI:30616"/>
    </ligand>
</feature>
<evidence type="ECO:0000256" key="2">
    <source>
        <dbReference type="ARBA" id="ARBA00008109"/>
    </source>
</evidence>
<dbReference type="InterPro" id="IPR032631">
    <property type="entry name" value="P-type_ATPase_N"/>
</dbReference>
<dbReference type="Pfam" id="PF16212">
    <property type="entry name" value="PhoLip_ATPase_C"/>
    <property type="match status" value="1"/>
</dbReference>
<feature type="compositionally biased region" description="Basic residues" evidence="17">
    <location>
        <begin position="750"/>
        <end position="764"/>
    </location>
</feature>
<feature type="binding site" evidence="14">
    <location>
        <position position="868"/>
    </location>
    <ligand>
        <name>ATP</name>
        <dbReference type="ChEBI" id="CHEBI:30616"/>
    </ligand>
</feature>
<dbReference type="Proteomes" id="UP000007129">
    <property type="component" value="Unassembled WGS sequence"/>
</dbReference>
<feature type="binding site" evidence="14">
    <location>
        <position position="1289"/>
    </location>
    <ligand>
        <name>ATP</name>
        <dbReference type="ChEBI" id="CHEBI:30616"/>
    </ligand>
</feature>
<evidence type="ECO:0000256" key="15">
    <source>
        <dbReference type="PIRSR" id="PIRSR606539-3"/>
    </source>
</evidence>
<feature type="transmembrane region" description="Helical" evidence="16">
    <location>
        <begin position="600"/>
        <end position="623"/>
    </location>
</feature>
<dbReference type="VEuPathDB" id="FungiDB:MPH_05941"/>
<dbReference type="eggNOG" id="KOG0206">
    <property type="taxonomic scope" value="Eukaryota"/>
</dbReference>
<dbReference type="OrthoDB" id="377733at2759"/>
<dbReference type="InterPro" id="IPR023214">
    <property type="entry name" value="HAD_sf"/>
</dbReference>
<comment type="catalytic activity">
    <reaction evidence="11 16">
        <text>ATP + H2O + phospholipidSide 1 = ADP + phosphate + phospholipidSide 2.</text>
        <dbReference type="EC" id="7.6.2.1"/>
    </reaction>
</comment>
<dbReference type="InParanoid" id="K2RQ02"/>
<dbReference type="PROSITE" id="PS00154">
    <property type="entry name" value="ATPASE_E1_E2"/>
    <property type="match status" value="1"/>
</dbReference>
<evidence type="ECO:0000256" key="5">
    <source>
        <dbReference type="ARBA" id="ARBA00022741"/>
    </source>
</evidence>
<dbReference type="GO" id="GO:0005886">
    <property type="term" value="C:plasma membrane"/>
    <property type="evidence" value="ECO:0007669"/>
    <property type="project" value="TreeGrafter"/>
</dbReference>
<dbReference type="Gene3D" id="3.40.50.1000">
    <property type="entry name" value="HAD superfamily/HAD-like"/>
    <property type="match status" value="1"/>
</dbReference>
<feature type="binding site" evidence="15">
    <location>
        <position position="1320"/>
    </location>
    <ligand>
        <name>Mg(2+)</name>
        <dbReference type="ChEBI" id="CHEBI:18420"/>
    </ligand>
</feature>
<comment type="catalytic activity">
    <reaction evidence="12">
        <text>a 1,2-diacyl-sn-glycero-3-phosphoethanolamine(out) + ATP + H2O = a 1,2-diacyl-sn-glycero-3-phosphoethanolamine(in) + ADP + phosphate + H(+)</text>
        <dbReference type="Rhea" id="RHEA:66132"/>
        <dbReference type="ChEBI" id="CHEBI:15377"/>
        <dbReference type="ChEBI" id="CHEBI:15378"/>
        <dbReference type="ChEBI" id="CHEBI:30616"/>
        <dbReference type="ChEBI" id="CHEBI:43474"/>
        <dbReference type="ChEBI" id="CHEBI:64612"/>
        <dbReference type="ChEBI" id="CHEBI:456216"/>
    </reaction>
    <physiologicalReaction direction="left-to-right" evidence="12">
        <dbReference type="Rhea" id="RHEA:66133"/>
    </physiologicalReaction>
</comment>
<dbReference type="InterPro" id="IPR006539">
    <property type="entry name" value="P-type_ATPase_IV"/>
</dbReference>
<dbReference type="GO" id="GO:0016887">
    <property type="term" value="F:ATP hydrolysis activity"/>
    <property type="evidence" value="ECO:0007669"/>
    <property type="project" value="InterPro"/>
</dbReference>
<feature type="binding site" evidence="15">
    <location>
        <position position="1316"/>
    </location>
    <ligand>
        <name>Mg(2+)</name>
        <dbReference type="ChEBI" id="CHEBI:18420"/>
    </ligand>
</feature>
<feature type="domain" description="P-type ATPase C-terminal" evidence="19">
    <location>
        <begin position="1342"/>
        <end position="1594"/>
    </location>
</feature>
<accession>K2RQ02</accession>
<evidence type="ECO:0000259" key="18">
    <source>
        <dbReference type="Pfam" id="PF16209"/>
    </source>
</evidence>
<keyword evidence="6 14" id="KW-0067">ATP-binding</keyword>
<dbReference type="GO" id="GO:0006892">
    <property type="term" value="P:post-Golgi vesicle-mediated transport"/>
    <property type="evidence" value="ECO:0007669"/>
    <property type="project" value="TreeGrafter"/>
</dbReference>
<feature type="binding site" evidence="14">
    <location>
        <position position="1201"/>
    </location>
    <ligand>
        <name>ATP</name>
        <dbReference type="ChEBI" id="CHEBI:30616"/>
    </ligand>
</feature>
<feature type="binding site" evidence="14">
    <location>
        <position position="938"/>
    </location>
    <ligand>
        <name>ATP</name>
        <dbReference type="ChEBI" id="CHEBI:30616"/>
    </ligand>
</feature>
<evidence type="ECO:0000256" key="16">
    <source>
        <dbReference type="RuleBase" id="RU362033"/>
    </source>
</evidence>
<feature type="compositionally biased region" description="Basic and acidic residues" evidence="17">
    <location>
        <begin position="979"/>
        <end position="988"/>
    </location>
</feature>
<dbReference type="SUPFAM" id="SSF81660">
    <property type="entry name" value="Metal cation-transporting ATPase, ATP-binding domain N"/>
    <property type="match status" value="1"/>
</dbReference>
<dbReference type="InterPro" id="IPR023298">
    <property type="entry name" value="ATPase_P-typ_TM_dom_sf"/>
</dbReference>
<dbReference type="Pfam" id="PF16209">
    <property type="entry name" value="PhoLip_ATPase_N"/>
    <property type="match status" value="1"/>
</dbReference>
<evidence type="ECO:0000256" key="13">
    <source>
        <dbReference type="PIRSR" id="PIRSR606539-1"/>
    </source>
</evidence>
<feature type="binding site" evidence="14">
    <location>
        <position position="1203"/>
    </location>
    <ligand>
        <name>ATP</name>
        <dbReference type="ChEBI" id="CHEBI:30616"/>
    </ligand>
</feature>
<dbReference type="PRINTS" id="PR00119">
    <property type="entry name" value="CATATPASE"/>
</dbReference>
<evidence type="ECO:0000256" key="7">
    <source>
        <dbReference type="ARBA" id="ARBA00022842"/>
    </source>
</evidence>
<dbReference type="PANTHER" id="PTHR24092:SF174">
    <property type="entry name" value="PHOSPHOLIPID-TRANSPORTING ATPASE DNF3-RELATED"/>
    <property type="match status" value="1"/>
</dbReference>
<dbReference type="GO" id="GO:0045332">
    <property type="term" value="P:phospholipid translocation"/>
    <property type="evidence" value="ECO:0007669"/>
    <property type="project" value="TreeGrafter"/>
</dbReference>
<feature type="compositionally biased region" description="Basic and acidic residues" evidence="17">
    <location>
        <begin position="1685"/>
        <end position="1707"/>
    </location>
</feature>
<evidence type="ECO:0000259" key="19">
    <source>
        <dbReference type="Pfam" id="PF16212"/>
    </source>
</evidence>
<evidence type="ECO:0000256" key="8">
    <source>
        <dbReference type="ARBA" id="ARBA00022967"/>
    </source>
</evidence>
<feature type="domain" description="P-type ATPase N-terminal" evidence="18">
    <location>
        <begin position="327"/>
        <end position="384"/>
    </location>
</feature>
<keyword evidence="4 15" id="KW-0479">Metal-binding</keyword>
<dbReference type="PANTHER" id="PTHR24092">
    <property type="entry name" value="PROBABLE PHOSPHOLIPID-TRANSPORTING ATPASE"/>
    <property type="match status" value="1"/>
</dbReference>
<dbReference type="EMBL" id="AHHD01000260">
    <property type="protein sequence ID" value="EKG16838.1"/>
    <property type="molecule type" value="Genomic_DNA"/>
</dbReference>
<dbReference type="Pfam" id="PF00702">
    <property type="entry name" value="Hydrolase"/>
    <property type="match status" value="1"/>
</dbReference>
<feature type="region of interest" description="Disordered" evidence="17">
    <location>
        <begin position="1684"/>
        <end position="1726"/>
    </location>
</feature>
<evidence type="ECO:0000256" key="1">
    <source>
        <dbReference type="ARBA" id="ARBA00004141"/>
    </source>
</evidence>
<dbReference type="SUPFAM" id="SSF56784">
    <property type="entry name" value="HAD-like"/>
    <property type="match status" value="1"/>
</dbReference>
<feature type="binding site" evidence="15">
    <location>
        <position position="714"/>
    </location>
    <ligand>
        <name>Mg(2+)</name>
        <dbReference type="ChEBI" id="CHEBI:18420"/>
    </ligand>
</feature>
<sequence length="1746" mass="194368">MSGPPGRSSPRDPDMRRRYSAHVDEDASAEDAPTSAGTDMQDLDSSGRRVFTDPASYQPISTASGVDSTELPTSPTGAAAERAPRVRFSTDMERSAGSGHVESGDGNDRPAPAGRAMGHLERPEAPSLAVDTASANAAEAVTARSPGPVRSPVSSPSTATPQTARSRLSPLSPSGRSRGYSLRSSLFRRNVEAPSGSPDAVIELQDAGASSSQVSPAPSGSAEPKKSSDDAVSVNIRQSEVSPPREYAEMSKDSDEKAALKGISALPNYHSWISRKERQTSFAKAVKENAEKLRKFILRIQEIPPSKDGRHIDLDASRKKNLIDERTGNPYVPNTIRSSRYNAWNFLPRQLIAQFSKLANFYFLCVSILQMIPGLSTTGQFTTIVPLLFFVSLSIGKEGYDDLRRYRLDKAENNRECTVLHAYKPLDKEAAKTEPKDDASAPSLGPIHWATTKWKDLKVGDVVKLKRDEAAPADLVLLHSDGPNGIAYVETMALDGETNLKSKQTSALLAKTCDNDENIAACRAHFVVEDPNIDLYNFEGRITYGGETAPLTNTEIIYRGSILRNTPEAVGMVIYSGEDCKIRMNANKNPRIKAPALQTLVNRIVIIIVIFVILLAIFNTVAYQIWSNAEEDDAWYLTDASVAFFPILASFIIMFNTMIPLSLYVSLEIVKVWQMWMLNDIDMYHKESNTPFEPRTSTINEELGQVSYIFSDKTGTLTDNSMKFRKMTVAGTAWLHNFDLEPSETTLIRRPTHKKKNKGKKPLRKSLASVKHAMKPEQDGFETLGSEGGTTATAGEQEENQWTSSARPEKPQSELLTSDMIKYIQRKPYTVFARKARMFLLSIALCHTCLPEKKKDGSIDFQASSPDELALVRAAQELGYMLIDRDIGTITLKSCPSADGEPVVEVFEVLDVIEFSSKRKRMSAIVRFPDNRICLLCKGADSIVMQRLKNASLAHQKVVEIERRANKRKSMEAQAAIARKSEQIERKSMSRPSFTVGRKSLGGVSRPSIGSTGMQPIRDELNQWLEERERDIDVSSVEEQSIYYSPRPSAQFSGRPSAQFSGRQSAQFNARQSMAVSEARSSMQLDDDEDELVEESLVVDEPAVFERCFQHINDFSTEGLRTLLYGYRFLEEQEYQAWKKVYLDATTSLVDRQNLIERAGEMIEQDLDLAGATAIEDKLQNGVPQTIDKLRRANIKMWMLTGDKRETAINIGHSCRLIKDYSIITILDHEDGNVEQSIAAAIVDISEGRVAHSVVVVDGQTLAMIENDKPVYSLFFDLAVLADSVICCRASPSQKAGLVNMVRKKVKKSITLAIGDGANDIAMIQEAHVGIGITGKEGLQAARVSDYSMAQFRFLTKLLLVHGRWNYIRTCKYTVATFWKEFLFYLTQALYQRWVGYTGTSLYESWSLSMFNTLFTSLPVIIPGIFEKDLSPATLIAVPELYTKGQRNGGFNFKVYLGWMFMASCEMTIIYFCMLGLYGQAIFTGDQTIYALGTLTYTAVVILISFKLQVLEMHAKTYTALFSFVCSIGGWFLWDIILAASYSGDESIYYVKNGLWERERFGRNALWWLTLIMIVACCIVFEIGVRVLRAAFWTTDVDQFQELEKDRDIKLRFEEAATVELSQGWERFGKEGDAAPPPVKGKKKNKGVVANLRKMFADEDSSDDEEVEVAAAAAAGEGSGMIKMRTVEEEQRREGEVRDLLMNRPEDLESGVAGEQERKAKSRGSLEIQEMLATRFGGVKRSETLK</sequence>
<dbReference type="InterPro" id="IPR036412">
    <property type="entry name" value="HAD-like_sf"/>
</dbReference>
<evidence type="ECO:0000256" key="14">
    <source>
        <dbReference type="PIRSR" id="PIRSR606539-2"/>
    </source>
</evidence>
<feature type="region of interest" description="Disordered" evidence="17">
    <location>
        <begin position="1046"/>
        <end position="1066"/>
    </location>
</feature>
<feature type="binding site" evidence="14">
    <location>
        <position position="1202"/>
    </location>
    <ligand>
        <name>ATP</name>
        <dbReference type="ChEBI" id="CHEBI:30616"/>
    </ligand>
</feature>
<comment type="caution">
    <text evidence="20">The sequence shown here is derived from an EMBL/GenBank/DDBJ whole genome shotgun (WGS) entry which is preliminary data.</text>
</comment>